<dbReference type="RefSeq" id="WP_329512061.1">
    <property type="nucleotide sequence ID" value="NZ_BAAAYZ010000046.1"/>
</dbReference>
<dbReference type="EMBL" id="JAYWVC010000258">
    <property type="protein sequence ID" value="MED7827688.1"/>
    <property type="molecule type" value="Genomic_DNA"/>
</dbReference>
<feature type="region of interest" description="Disordered" evidence="1">
    <location>
        <begin position="1"/>
        <end position="20"/>
    </location>
</feature>
<proteinExistence type="predicted"/>
<keyword evidence="3" id="KW-1185">Reference proteome</keyword>
<dbReference type="Proteomes" id="UP001333996">
    <property type="component" value="Unassembled WGS sequence"/>
</dbReference>
<protein>
    <submittedName>
        <fullName evidence="2">Uncharacterized protein</fullName>
    </submittedName>
</protein>
<comment type="caution">
    <text evidence="2">The sequence shown here is derived from an EMBL/GenBank/DDBJ whole genome shotgun (WGS) entry which is preliminary data.</text>
</comment>
<name>A0ABU7FVX7_9ACTN</name>
<feature type="compositionally biased region" description="Basic and acidic residues" evidence="1">
    <location>
        <begin position="9"/>
        <end position="20"/>
    </location>
</feature>
<reference evidence="2" key="1">
    <citation type="submission" date="2024-01" db="EMBL/GenBank/DDBJ databases">
        <title>First draft genome sequence data of TA4-1, the type strain of Gram-positive actinobacterium Streptomyces chiangmaiensis.</title>
        <authorList>
            <person name="Yasawong M."/>
            <person name="Nantapong N."/>
        </authorList>
    </citation>
    <scope>NUCLEOTIDE SEQUENCE</scope>
    <source>
        <strain evidence="2">TA4-1</strain>
    </source>
</reference>
<sequence length="77" mass="8218">MSTSLLVGPDHDPGRTINSPEKRKVALEGLGRRLHTRASADGQSDAAHKLTHVFGNAQCAECHVVFSVAEAVVARWG</sequence>
<evidence type="ECO:0000313" key="2">
    <source>
        <dbReference type="EMBL" id="MED7827688.1"/>
    </source>
</evidence>
<evidence type="ECO:0000313" key="3">
    <source>
        <dbReference type="Proteomes" id="UP001333996"/>
    </source>
</evidence>
<accession>A0ABU7FVX7</accession>
<organism evidence="2 3">
    <name type="scientific">Streptomyces chiangmaiensis</name>
    <dbReference type="NCBI Taxonomy" id="766497"/>
    <lineage>
        <taxon>Bacteria</taxon>
        <taxon>Bacillati</taxon>
        <taxon>Actinomycetota</taxon>
        <taxon>Actinomycetes</taxon>
        <taxon>Kitasatosporales</taxon>
        <taxon>Streptomycetaceae</taxon>
        <taxon>Streptomyces</taxon>
    </lineage>
</organism>
<evidence type="ECO:0000256" key="1">
    <source>
        <dbReference type="SAM" id="MobiDB-lite"/>
    </source>
</evidence>
<gene>
    <name evidence="2" type="ORF">VXC91_38815</name>
</gene>